<evidence type="ECO:0000256" key="1">
    <source>
        <dbReference type="ARBA" id="ARBA00004651"/>
    </source>
</evidence>
<feature type="transmembrane region" description="Helical" evidence="6">
    <location>
        <begin position="46"/>
        <end position="64"/>
    </location>
</feature>
<evidence type="ECO:0000256" key="6">
    <source>
        <dbReference type="SAM" id="Phobius"/>
    </source>
</evidence>
<evidence type="ECO:0000313" key="7">
    <source>
        <dbReference type="EMBL" id="OEY68333.1"/>
    </source>
</evidence>
<dbReference type="RefSeq" id="WP_070047899.1">
    <property type="nucleotide sequence ID" value="NZ_CBCSDO010000001.1"/>
</dbReference>
<dbReference type="GO" id="GO:0005886">
    <property type="term" value="C:plasma membrane"/>
    <property type="evidence" value="ECO:0007669"/>
    <property type="project" value="UniProtKB-SubCell"/>
</dbReference>
<keyword evidence="8" id="KW-1185">Reference proteome</keyword>
<evidence type="ECO:0000313" key="8">
    <source>
        <dbReference type="Proteomes" id="UP000242258"/>
    </source>
</evidence>
<keyword evidence="3 6" id="KW-0812">Transmembrane</keyword>
<sequence length="126" mass="13531">MSDISAKAARKSAYMLVLGQLAVAGVIALAFFIASDAFTAKSAFKGGLVAVIPNLVFAFFAFRFSAADNPNLVVMAFMRGQSLKLILSAVLLALVFSQQQLVYGAFLTGFMLTLIAQWTAPVFFKH</sequence>
<keyword evidence="5 6" id="KW-0472">Membrane</keyword>
<comment type="subcellular location">
    <subcellularLocation>
        <location evidence="1">Cell membrane</location>
        <topology evidence="1">Multi-pass membrane protein</topology>
    </subcellularLocation>
</comment>
<feature type="transmembrane region" description="Helical" evidence="6">
    <location>
        <begin position="12"/>
        <end position="34"/>
    </location>
</feature>
<organism evidence="7 8">
    <name type="scientific">Rheinheimera salexigens</name>
    <dbReference type="NCBI Taxonomy" id="1628148"/>
    <lineage>
        <taxon>Bacteria</taxon>
        <taxon>Pseudomonadati</taxon>
        <taxon>Pseudomonadota</taxon>
        <taxon>Gammaproteobacteria</taxon>
        <taxon>Chromatiales</taxon>
        <taxon>Chromatiaceae</taxon>
        <taxon>Rheinheimera</taxon>
    </lineage>
</organism>
<proteinExistence type="predicted"/>
<dbReference type="Pfam" id="PF03899">
    <property type="entry name" value="ATP-synt_I"/>
    <property type="match status" value="1"/>
</dbReference>
<protein>
    <submittedName>
        <fullName evidence="7">F0F1 ATP synthase assembly protein I</fullName>
    </submittedName>
</protein>
<dbReference type="AlphaFoldDB" id="A0A1E7Q2P0"/>
<dbReference type="Proteomes" id="UP000242258">
    <property type="component" value="Unassembled WGS sequence"/>
</dbReference>
<evidence type="ECO:0000256" key="4">
    <source>
        <dbReference type="ARBA" id="ARBA00022989"/>
    </source>
</evidence>
<dbReference type="STRING" id="1628148.BI198_01190"/>
<keyword evidence="2" id="KW-1003">Cell membrane</keyword>
<evidence type="ECO:0000256" key="2">
    <source>
        <dbReference type="ARBA" id="ARBA00022475"/>
    </source>
</evidence>
<gene>
    <name evidence="7" type="ORF">BI198_01190</name>
</gene>
<dbReference type="OrthoDB" id="5702716at2"/>
<feature type="transmembrane region" description="Helical" evidence="6">
    <location>
        <begin position="102"/>
        <end position="124"/>
    </location>
</feature>
<accession>A0A1E7Q2P0</accession>
<dbReference type="InterPro" id="IPR005598">
    <property type="entry name" value="ATP_synth_I"/>
</dbReference>
<evidence type="ECO:0000256" key="5">
    <source>
        <dbReference type="ARBA" id="ARBA00023136"/>
    </source>
</evidence>
<evidence type="ECO:0000256" key="3">
    <source>
        <dbReference type="ARBA" id="ARBA00022692"/>
    </source>
</evidence>
<feature type="transmembrane region" description="Helical" evidence="6">
    <location>
        <begin position="76"/>
        <end position="96"/>
    </location>
</feature>
<keyword evidence="4 6" id="KW-1133">Transmembrane helix</keyword>
<name>A0A1E7Q2P0_9GAMM</name>
<comment type="caution">
    <text evidence="7">The sequence shown here is derived from an EMBL/GenBank/DDBJ whole genome shotgun (WGS) entry which is preliminary data.</text>
</comment>
<dbReference type="EMBL" id="MKEK01000001">
    <property type="protein sequence ID" value="OEY68333.1"/>
    <property type="molecule type" value="Genomic_DNA"/>
</dbReference>
<reference evidence="8" key="1">
    <citation type="submission" date="2016-09" db="EMBL/GenBank/DDBJ databases">
        <authorList>
            <person name="Wan X."/>
            <person name="Hou S."/>
        </authorList>
    </citation>
    <scope>NUCLEOTIDE SEQUENCE [LARGE SCALE GENOMIC DNA]</scope>
    <source>
        <strain evidence="8">KH87</strain>
    </source>
</reference>